<organism evidence="8 9">
    <name type="scientific">Nocardioides zhouii</name>
    <dbReference type="NCBI Taxonomy" id="1168729"/>
    <lineage>
        <taxon>Bacteria</taxon>
        <taxon>Bacillati</taxon>
        <taxon>Actinomycetota</taxon>
        <taxon>Actinomycetes</taxon>
        <taxon>Propionibacteriales</taxon>
        <taxon>Nocardioidaceae</taxon>
        <taxon>Nocardioides</taxon>
    </lineage>
</organism>
<dbReference type="EC" id="3.1.4.4" evidence="3"/>
<dbReference type="InterPro" id="IPR051406">
    <property type="entry name" value="PLD_domain"/>
</dbReference>
<evidence type="ECO:0000256" key="4">
    <source>
        <dbReference type="ARBA" id="ARBA00022801"/>
    </source>
</evidence>
<reference evidence="8 9" key="1">
    <citation type="submission" date="2019-01" db="EMBL/GenBank/DDBJ databases">
        <title>Novel species of Nocardioides.</title>
        <authorList>
            <person name="Liu Q."/>
            <person name="X Y.-H."/>
        </authorList>
    </citation>
    <scope>NUCLEOTIDE SEQUENCE [LARGE SCALE GENOMIC DNA]</scope>
    <source>
        <strain evidence="8 9">HLT2-9</strain>
    </source>
</reference>
<accession>A0A4Q2T9G8</accession>
<evidence type="ECO:0000313" key="9">
    <source>
        <dbReference type="Proteomes" id="UP000291101"/>
    </source>
</evidence>
<gene>
    <name evidence="8" type="ORF">EUA94_03465</name>
</gene>
<evidence type="ECO:0000259" key="7">
    <source>
        <dbReference type="Pfam" id="PF13091"/>
    </source>
</evidence>
<dbReference type="GO" id="GO:0016891">
    <property type="term" value="F:RNA endonuclease activity producing 5'-phosphomonoesters, hydrolytic mechanism"/>
    <property type="evidence" value="ECO:0007669"/>
    <property type="project" value="TreeGrafter"/>
</dbReference>
<dbReference type="PANTHER" id="PTHR43856:SF1">
    <property type="entry name" value="MITOCHONDRIAL CARDIOLIPIN HYDROLASE"/>
    <property type="match status" value="1"/>
</dbReference>
<evidence type="ECO:0000256" key="2">
    <source>
        <dbReference type="ARBA" id="ARBA00008664"/>
    </source>
</evidence>
<dbReference type="Pfam" id="PF13091">
    <property type="entry name" value="PLDc_2"/>
    <property type="match status" value="1"/>
</dbReference>
<feature type="domain" description="Phospholipase D-like" evidence="7">
    <location>
        <begin position="108"/>
        <end position="249"/>
    </location>
</feature>
<dbReference type="SUPFAM" id="SSF56024">
    <property type="entry name" value="Phospholipase D/nuclease"/>
    <property type="match status" value="2"/>
</dbReference>
<sequence>MDDVQLAHTGVLVSPVAAVVKACATEEGVSVSKIATLLITASLVLGTALVAGSPASAIRAGDLSVSQGATAPVATKVAAKRQWKAPNGPFFNDPHRKAGHFRIEQQVIKTIRHTRRGSIIRIAVYSFDRMPVANALIAAHRRGVKVQMLLNDHQDTRAMQVIRAEIGTNRNKKNFIYKCVASCRSTENEFNNLHSKFYSFTQSGKSQDVVAVGSANMMLNAALHQWNDLYFTSGDHILFRKYVSLFNNMKKDFDTRRPPRFFCGTPLGPVCDDSVDKHTVWAFPKLSGPKNDLVLDMLGKIQCLTPDGAGGVTRTRLALSMHTMRGRRGDYLATAVRNKFAEGCDFRVSYGLIGYHTKQILGAPTARGRIPLRSTGLDYNTEDDFDLNKDGEDDLILDYYSHQKYFVIQGTYNGVQGTEMVLTGSSNWASLSTANDELWLTVRGRRVARKYVRNFDYQWDHDRNSRDAYTTTYSTFRVERDGRWVTERRPVTTIERDNYSKGPYWESD</sequence>
<evidence type="ECO:0000256" key="3">
    <source>
        <dbReference type="ARBA" id="ARBA00012027"/>
    </source>
</evidence>
<keyword evidence="5" id="KW-0442">Lipid degradation</keyword>
<protein>
    <recommendedName>
        <fullName evidence="3">phospholipase D</fullName>
        <ecNumber evidence="3">3.1.4.4</ecNumber>
    </recommendedName>
</protein>
<keyword evidence="4" id="KW-0378">Hydrolase</keyword>
<comment type="catalytic activity">
    <reaction evidence="1">
        <text>a 1,2-diacyl-sn-glycero-3-phosphocholine + H2O = a 1,2-diacyl-sn-glycero-3-phosphate + choline + H(+)</text>
        <dbReference type="Rhea" id="RHEA:14445"/>
        <dbReference type="ChEBI" id="CHEBI:15354"/>
        <dbReference type="ChEBI" id="CHEBI:15377"/>
        <dbReference type="ChEBI" id="CHEBI:15378"/>
        <dbReference type="ChEBI" id="CHEBI:57643"/>
        <dbReference type="ChEBI" id="CHEBI:58608"/>
        <dbReference type="EC" id="3.1.4.4"/>
    </reaction>
</comment>
<name>A0A4Q2T9G8_9ACTN</name>
<dbReference type="OrthoDB" id="3740959at2"/>
<dbReference type="EMBL" id="SDWV01000003">
    <property type="protein sequence ID" value="RYC13678.1"/>
    <property type="molecule type" value="Genomic_DNA"/>
</dbReference>
<evidence type="ECO:0000256" key="1">
    <source>
        <dbReference type="ARBA" id="ARBA00000798"/>
    </source>
</evidence>
<evidence type="ECO:0000256" key="5">
    <source>
        <dbReference type="ARBA" id="ARBA00022963"/>
    </source>
</evidence>
<keyword evidence="6" id="KW-0443">Lipid metabolism</keyword>
<comment type="caution">
    <text evidence="8">The sequence shown here is derived from an EMBL/GenBank/DDBJ whole genome shotgun (WGS) entry which is preliminary data.</text>
</comment>
<keyword evidence="9" id="KW-1185">Reference proteome</keyword>
<comment type="similarity">
    <text evidence="2">Belongs to the phospholipase D family.</text>
</comment>
<dbReference type="PANTHER" id="PTHR43856">
    <property type="entry name" value="CARDIOLIPIN HYDROLASE"/>
    <property type="match status" value="1"/>
</dbReference>
<dbReference type="GO" id="GO:0016042">
    <property type="term" value="P:lipid catabolic process"/>
    <property type="evidence" value="ECO:0007669"/>
    <property type="project" value="UniProtKB-KW"/>
</dbReference>
<dbReference type="AlphaFoldDB" id="A0A4Q2T9G8"/>
<proteinExistence type="inferred from homology"/>
<evidence type="ECO:0000313" key="8">
    <source>
        <dbReference type="EMBL" id="RYC13678.1"/>
    </source>
</evidence>
<dbReference type="InterPro" id="IPR025202">
    <property type="entry name" value="PLD-like_dom"/>
</dbReference>
<evidence type="ECO:0000256" key="6">
    <source>
        <dbReference type="ARBA" id="ARBA00023098"/>
    </source>
</evidence>
<dbReference type="GO" id="GO:0004630">
    <property type="term" value="F:phospholipase D activity"/>
    <property type="evidence" value="ECO:0007669"/>
    <property type="project" value="UniProtKB-EC"/>
</dbReference>
<dbReference type="Proteomes" id="UP000291101">
    <property type="component" value="Unassembled WGS sequence"/>
</dbReference>
<dbReference type="Gene3D" id="3.30.870.10">
    <property type="entry name" value="Endonuclease Chain A"/>
    <property type="match status" value="2"/>
</dbReference>